<dbReference type="SUPFAM" id="SSF54236">
    <property type="entry name" value="Ubiquitin-like"/>
    <property type="match status" value="1"/>
</dbReference>
<gene>
    <name evidence="7" type="ORF">BGZ97_012630</name>
</gene>
<organism evidence="7 8">
    <name type="scientific">Linnemannia gamsii</name>
    <dbReference type="NCBI Taxonomy" id="64522"/>
    <lineage>
        <taxon>Eukaryota</taxon>
        <taxon>Fungi</taxon>
        <taxon>Fungi incertae sedis</taxon>
        <taxon>Mucoromycota</taxon>
        <taxon>Mortierellomycotina</taxon>
        <taxon>Mortierellomycetes</taxon>
        <taxon>Mortierellales</taxon>
        <taxon>Mortierellaceae</taxon>
        <taxon>Linnemannia</taxon>
    </lineage>
</organism>
<dbReference type="InterPro" id="IPR000626">
    <property type="entry name" value="Ubiquitin-like_dom"/>
</dbReference>
<evidence type="ECO:0000256" key="2">
    <source>
        <dbReference type="ARBA" id="ARBA00022692"/>
    </source>
</evidence>
<feature type="domain" description="Ubiquitin-like" evidence="6">
    <location>
        <begin position="5"/>
        <end position="65"/>
    </location>
</feature>
<dbReference type="OrthoDB" id="21589at2759"/>
<keyword evidence="8" id="KW-1185">Reference proteome</keyword>
<comment type="subcellular location">
    <subcellularLocation>
        <location evidence="1">Membrane</location>
    </subcellularLocation>
</comment>
<keyword evidence="4" id="KW-0472">Membrane</keyword>
<evidence type="ECO:0000256" key="4">
    <source>
        <dbReference type="ARBA" id="ARBA00023136"/>
    </source>
</evidence>
<dbReference type="GO" id="GO:0030968">
    <property type="term" value="P:endoplasmic reticulum unfolded protein response"/>
    <property type="evidence" value="ECO:0007669"/>
    <property type="project" value="TreeGrafter"/>
</dbReference>
<dbReference type="Pfam" id="PF00240">
    <property type="entry name" value="ubiquitin"/>
    <property type="match status" value="1"/>
</dbReference>
<dbReference type="PROSITE" id="PS50053">
    <property type="entry name" value="UBIQUITIN_2"/>
    <property type="match status" value="1"/>
</dbReference>
<evidence type="ECO:0000256" key="5">
    <source>
        <dbReference type="SAM" id="MobiDB-lite"/>
    </source>
</evidence>
<evidence type="ECO:0000256" key="3">
    <source>
        <dbReference type="ARBA" id="ARBA00022989"/>
    </source>
</evidence>
<dbReference type="AlphaFoldDB" id="A0A9P6RKU2"/>
<feature type="region of interest" description="Disordered" evidence="5">
    <location>
        <begin position="86"/>
        <end position="141"/>
    </location>
</feature>
<dbReference type="Gene3D" id="3.10.20.90">
    <property type="entry name" value="Phosphatidylinositol 3-kinase Catalytic Subunit, Chain A, domain 1"/>
    <property type="match status" value="1"/>
</dbReference>
<dbReference type="Proteomes" id="UP000823405">
    <property type="component" value="Unassembled WGS sequence"/>
</dbReference>
<dbReference type="PANTHER" id="PTHR12943:SF27">
    <property type="entry name" value="HOMOCYSTEINE-INDUCED ENDOPLASMIC RETICULUM PROTEIN, ISOFORM A"/>
    <property type="match status" value="1"/>
</dbReference>
<evidence type="ECO:0000313" key="7">
    <source>
        <dbReference type="EMBL" id="KAG0320889.1"/>
    </source>
</evidence>
<evidence type="ECO:0000313" key="8">
    <source>
        <dbReference type="Proteomes" id="UP000823405"/>
    </source>
</evidence>
<dbReference type="PANTHER" id="PTHR12943">
    <property type="entry name" value="HOMOCYSTEINE-RESPONSIVE ENDOPLASMIC RETICULUM-RESIDENT UNIQUITIN-LIKE DOMAIN HERPUD PROTEIN FAMILY MEMBER"/>
    <property type="match status" value="1"/>
</dbReference>
<name>A0A9P6RKU2_9FUNG</name>
<evidence type="ECO:0000259" key="6">
    <source>
        <dbReference type="PROSITE" id="PS50053"/>
    </source>
</evidence>
<dbReference type="EMBL" id="JAAAIN010000085">
    <property type="protein sequence ID" value="KAG0320889.1"/>
    <property type="molecule type" value="Genomic_DNA"/>
</dbReference>
<keyword evidence="2" id="KW-0812">Transmembrane</keyword>
<sequence>MDSPLSVVISSPIHTPHKFTLDLSRQCTVLELKEIIVTRLDTKLTIADQRLIFGGRILDNKDTLGLVFEKVDCSSISPTIHLVVSHRHDPGQTPQQHTPPLTTTTPTSPAPLRFRGNSDNTPSTATANNNNTAATSGTNMNGNAFTPFTTATAAAIGARDGRTETDVFSNTAAFSPFPCTTSTGGIPVMVPMAPQAMQYVLINGMPYLVPAVYLPMLHFQQQMQQTYGHVHILPDGTPFLPSLQNINNPIADQARTGTAAPNWTAPNCSQDSSNPTSRRRSSGCSEPRSWRRRCSTANPNHNFHIYNDYNINIYINIYN</sequence>
<dbReference type="GO" id="GO:0016020">
    <property type="term" value="C:membrane"/>
    <property type="evidence" value="ECO:0007669"/>
    <property type="project" value="UniProtKB-SubCell"/>
</dbReference>
<feature type="compositionally biased region" description="Low complexity" evidence="5">
    <location>
        <begin position="91"/>
        <end position="141"/>
    </location>
</feature>
<reference evidence="7" key="1">
    <citation type="journal article" date="2020" name="Fungal Divers.">
        <title>Resolving the Mortierellaceae phylogeny through synthesis of multi-gene phylogenetics and phylogenomics.</title>
        <authorList>
            <person name="Vandepol N."/>
            <person name="Liber J."/>
            <person name="Desiro A."/>
            <person name="Na H."/>
            <person name="Kennedy M."/>
            <person name="Barry K."/>
            <person name="Grigoriev I.V."/>
            <person name="Miller A.N."/>
            <person name="O'Donnell K."/>
            <person name="Stajich J.E."/>
            <person name="Bonito G."/>
        </authorList>
    </citation>
    <scope>NUCLEOTIDE SEQUENCE</scope>
    <source>
        <strain evidence="7">NVP60</strain>
    </source>
</reference>
<accession>A0A9P6RKU2</accession>
<evidence type="ECO:0000256" key="1">
    <source>
        <dbReference type="ARBA" id="ARBA00004370"/>
    </source>
</evidence>
<dbReference type="InterPro" id="IPR039751">
    <property type="entry name" value="HERPUD1/2"/>
</dbReference>
<feature type="region of interest" description="Disordered" evidence="5">
    <location>
        <begin position="257"/>
        <end position="292"/>
    </location>
</feature>
<proteinExistence type="predicted"/>
<protein>
    <recommendedName>
        <fullName evidence="6">Ubiquitin-like domain-containing protein</fullName>
    </recommendedName>
</protein>
<feature type="compositionally biased region" description="Polar residues" evidence="5">
    <location>
        <begin position="257"/>
        <end position="276"/>
    </location>
</feature>
<dbReference type="InterPro" id="IPR029071">
    <property type="entry name" value="Ubiquitin-like_domsf"/>
</dbReference>
<comment type="caution">
    <text evidence="7">The sequence shown here is derived from an EMBL/GenBank/DDBJ whole genome shotgun (WGS) entry which is preliminary data.</text>
</comment>
<keyword evidence="3" id="KW-1133">Transmembrane helix</keyword>